<name>A0A4Y8AG60_9SPHI</name>
<proteinExistence type="predicted"/>
<evidence type="ECO:0000313" key="1">
    <source>
        <dbReference type="EMBL" id="MBB3968605.1"/>
    </source>
</evidence>
<keyword evidence="4" id="KW-1185">Reference proteome</keyword>
<organism evidence="2 3">
    <name type="scientific">Mucilaginibacter phyllosphaerae</name>
    <dbReference type="NCBI Taxonomy" id="1812349"/>
    <lineage>
        <taxon>Bacteria</taxon>
        <taxon>Pseudomonadati</taxon>
        <taxon>Bacteroidota</taxon>
        <taxon>Sphingobacteriia</taxon>
        <taxon>Sphingobacteriales</taxon>
        <taxon>Sphingobacteriaceae</taxon>
        <taxon>Mucilaginibacter</taxon>
    </lineage>
</organism>
<sequence>MKNKFYLLPILVLMLSCSKKDTPQPQVEGPVTGRIYTSNFTAQNAVVKNVNFSYQNYKPEDLFAIYLSANKGDDCSADVKNFSVRLSVPKKIGKFRENDIYVLIDDPNSEEGALFSSDSVIEITSITADKVTGTVDAKLENNSIKGRFEAKICQ</sequence>
<dbReference type="EMBL" id="SNQG01000002">
    <property type="protein sequence ID" value="TEW67756.1"/>
    <property type="molecule type" value="Genomic_DNA"/>
</dbReference>
<evidence type="ECO:0000313" key="3">
    <source>
        <dbReference type="Proteomes" id="UP000297248"/>
    </source>
</evidence>
<comment type="caution">
    <text evidence="2">The sequence shown here is derived from an EMBL/GenBank/DDBJ whole genome shotgun (WGS) entry which is preliminary data.</text>
</comment>
<gene>
    <name evidence="2" type="ORF">E2R65_07145</name>
    <name evidence="1" type="ORF">GGR35_001197</name>
</gene>
<evidence type="ECO:0000313" key="4">
    <source>
        <dbReference type="Proteomes" id="UP000583101"/>
    </source>
</evidence>
<dbReference type="Proteomes" id="UP000297248">
    <property type="component" value="Unassembled WGS sequence"/>
</dbReference>
<dbReference type="Proteomes" id="UP000583101">
    <property type="component" value="Unassembled WGS sequence"/>
</dbReference>
<reference evidence="1 4" key="3">
    <citation type="submission" date="2020-08" db="EMBL/GenBank/DDBJ databases">
        <title>Genomic Encyclopedia of Type Strains, Phase IV (KMG-IV): sequencing the most valuable type-strain genomes for metagenomic binning, comparative biology and taxonomic classification.</title>
        <authorList>
            <person name="Goeker M."/>
        </authorList>
    </citation>
    <scope>NUCLEOTIDE SEQUENCE [LARGE SCALE GENOMIC DNA]</scope>
    <source>
        <strain evidence="1 4">DSM 100995</strain>
    </source>
</reference>
<evidence type="ECO:0008006" key="5">
    <source>
        <dbReference type="Google" id="ProtNLM"/>
    </source>
</evidence>
<accession>A0A4Y8AG60</accession>
<dbReference type="OrthoDB" id="762217at2"/>
<reference evidence="2" key="2">
    <citation type="submission" date="2019-03" db="EMBL/GenBank/DDBJ databases">
        <authorList>
            <person name="Yan Y.-Q."/>
            <person name="Du Z.-J."/>
        </authorList>
    </citation>
    <scope>NUCLEOTIDE SEQUENCE</scope>
    <source>
        <strain evidence="2">PP-F2FG21</strain>
    </source>
</reference>
<protein>
    <recommendedName>
        <fullName evidence="5">Lipoprotein</fullName>
    </recommendedName>
</protein>
<evidence type="ECO:0000313" key="2">
    <source>
        <dbReference type="EMBL" id="TEW67756.1"/>
    </source>
</evidence>
<dbReference type="RefSeq" id="WP_134335792.1">
    <property type="nucleotide sequence ID" value="NZ_BMCZ01000004.1"/>
</dbReference>
<dbReference type="EMBL" id="JACIEG010000002">
    <property type="protein sequence ID" value="MBB3968605.1"/>
    <property type="molecule type" value="Genomic_DNA"/>
</dbReference>
<reference evidence="2 3" key="1">
    <citation type="journal article" date="2016" name="Int. J. Syst. Evol. Microbiol.">
        <title>Proposal of Mucilaginibacter phyllosphaerae sp. nov. isolated from the phyllosphere of Galium album.</title>
        <authorList>
            <person name="Aydogan E.L."/>
            <person name="Busse H.J."/>
            <person name="Moser G."/>
            <person name="Muller C."/>
            <person name="Kampfer P."/>
            <person name="Glaeser S.P."/>
        </authorList>
    </citation>
    <scope>NUCLEOTIDE SEQUENCE [LARGE SCALE GENOMIC DNA]</scope>
    <source>
        <strain evidence="2 3">PP-F2FG21</strain>
    </source>
</reference>
<dbReference type="PROSITE" id="PS51257">
    <property type="entry name" value="PROKAR_LIPOPROTEIN"/>
    <property type="match status" value="1"/>
</dbReference>
<dbReference type="AlphaFoldDB" id="A0A4Y8AG60"/>